<dbReference type="Proteomes" id="UP000054217">
    <property type="component" value="Unassembled WGS sequence"/>
</dbReference>
<dbReference type="EMBL" id="KN831950">
    <property type="protein sequence ID" value="KIO11442.1"/>
    <property type="molecule type" value="Genomic_DNA"/>
</dbReference>
<evidence type="ECO:0000313" key="4">
    <source>
        <dbReference type="Proteomes" id="UP000054217"/>
    </source>
</evidence>
<reference evidence="4" key="2">
    <citation type="submission" date="2015-01" db="EMBL/GenBank/DDBJ databases">
        <title>Evolutionary Origins and Diversification of the Mycorrhizal Mutualists.</title>
        <authorList>
            <consortium name="DOE Joint Genome Institute"/>
            <consortium name="Mycorrhizal Genomics Consortium"/>
            <person name="Kohler A."/>
            <person name="Kuo A."/>
            <person name="Nagy L.G."/>
            <person name="Floudas D."/>
            <person name="Copeland A."/>
            <person name="Barry K.W."/>
            <person name="Cichocki N."/>
            <person name="Veneault-Fourrey C."/>
            <person name="LaButti K."/>
            <person name="Lindquist E.A."/>
            <person name="Lipzen A."/>
            <person name="Lundell T."/>
            <person name="Morin E."/>
            <person name="Murat C."/>
            <person name="Riley R."/>
            <person name="Ohm R."/>
            <person name="Sun H."/>
            <person name="Tunlid A."/>
            <person name="Henrissat B."/>
            <person name="Grigoriev I.V."/>
            <person name="Hibbett D.S."/>
            <person name="Martin F."/>
        </authorList>
    </citation>
    <scope>NUCLEOTIDE SEQUENCE [LARGE SCALE GENOMIC DNA]</scope>
    <source>
        <strain evidence="4">Marx 270</strain>
    </source>
</reference>
<dbReference type="InParanoid" id="A0A0C3KPD1"/>
<feature type="region of interest" description="Disordered" evidence="2">
    <location>
        <begin position="1"/>
        <end position="69"/>
    </location>
</feature>
<evidence type="ECO:0000256" key="2">
    <source>
        <dbReference type="SAM" id="MobiDB-lite"/>
    </source>
</evidence>
<sequence length="334" mass="37729">MEPTGAVDSQGSQDEVSYPHRGNQPSQHLGFTPYHGGVNGRDETSFSYAGRPSHSQSNGRGRSETPMEDYQTLYSASRSRTGSYQGDQLSLHATVAQLTAHVKHLSEANTSMEEQLTSVREATESLVSRLETVEQMLRELQEKCVDQQKHTSLRTNSNDHSVLKSIIQPLFSHMCGIECEGTKRNRVAALAAIKPLENDEPFISTSDSTRLWRPNWLGNVDDKLNDMFIKEVAECVFNNEKSQREQLQLKTIPDKSFNLQIMKDCVKTYFRTIHKRVKEETSDQGARRTKERLGQNRQRARRVTVATARRKAVSQYEAETGHQGAEALILCDET</sequence>
<feature type="region of interest" description="Disordered" evidence="2">
    <location>
        <begin position="278"/>
        <end position="304"/>
    </location>
</feature>
<keyword evidence="1" id="KW-0175">Coiled coil</keyword>
<reference evidence="3 4" key="1">
    <citation type="submission" date="2014-04" db="EMBL/GenBank/DDBJ databases">
        <authorList>
            <consortium name="DOE Joint Genome Institute"/>
            <person name="Kuo A."/>
            <person name="Kohler A."/>
            <person name="Costa M.D."/>
            <person name="Nagy L.G."/>
            <person name="Floudas D."/>
            <person name="Copeland A."/>
            <person name="Barry K.W."/>
            <person name="Cichocki N."/>
            <person name="Veneault-Fourrey C."/>
            <person name="LaButti K."/>
            <person name="Lindquist E.A."/>
            <person name="Lipzen A."/>
            <person name="Lundell T."/>
            <person name="Morin E."/>
            <person name="Murat C."/>
            <person name="Sun H."/>
            <person name="Tunlid A."/>
            <person name="Henrissat B."/>
            <person name="Grigoriev I.V."/>
            <person name="Hibbett D.S."/>
            <person name="Martin F."/>
            <person name="Nordberg H.P."/>
            <person name="Cantor M.N."/>
            <person name="Hua S.X."/>
        </authorList>
    </citation>
    <scope>NUCLEOTIDE SEQUENCE [LARGE SCALE GENOMIC DNA]</scope>
    <source>
        <strain evidence="3 4">Marx 270</strain>
    </source>
</reference>
<proteinExistence type="predicted"/>
<dbReference type="OrthoDB" id="2631297at2759"/>
<name>A0A0C3KPD1_PISTI</name>
<keyword evidence="4" id="KW-1185">Reference proteome</keyword>
<evidence type="ECO:0000313" key="3">
    <source>
        <dbReference type="EMBL" id="KIO11442.1"/>
    </source>
</evidence>
<feature type="coiled-coil region" evidence="1">
    <location>
        <begin position="95"/>
        <end position="150"/>
    </location>
</feature>
<gene>
    <name evidence="3" type="ORF">M404DRAFT_20871</name>
</gene>
<feature type="compositionally biased region" description="Basic and acidic residues" evidence="2">
    <location>
        <begin position="278"/>
        <end position="294"/>
    </location>
</feature>
<evidence type="ECO:0000256" key="1">
    <source>
        <dbReference type="SAM" id="Coils"/>
    </source>
</evidence>
<protein>
    <submittedName>
        <fullName evidence="3">Uncharacterized protein</fullName>
    </submittedName>
</protein>
<organism evidence="3 4">
    <name type="scientific">Pisolithus tinctorius Marx 270</name>
    <dbReference type="NCBI Taxonomy" id="870435"/>
    <lineage>
        <taxon>Eukaryota</taxon>
        <taxon>Fungi</taxon>
        <taxon>Dikarya</taxon>
        <taxon>Basidiomycota</taxon>
        <taxon>Agaricomycotina</taxon>
        <taxon>Agaricomycetes</taxon>
        <taxon>Agaricomycetidae</taxon>
        <taxon>Boletales</taxon>
        <taxon>Sclerodermatineae</taxon>
        <taxon>Pisolithaceae</taxon>
        <taxon>Pisolithus</taxon>
    </lineage>
</organism>
<dbReference type="HOGENOM" id="CLU_071880_0_0_1"/>
<dbReference type="AlphaFoldDB" id="A0A0C3KPD1"/>
<accession>A0A0C3KPD1</accession>